<accession>A0A239PID2</accession>
<dbReference type="NCBIfam" id="TIGR01244">
    <property type="entry name" value="TIGR01244 family sulfur transferase"/>
    <property type="match status" value="1"/>
</dbReference>
<dbReference type="Proteomes" id="UP000198346">
    <property type="component" value="Unassembled WGS sequence"/>
</dbReference>
<dbReference type="RefSeq" id="WP_089410578.1">
    <property type="nucleotide sequence ID" value="NZ_FZQA01000001.1"/>
</dbReference>
<evidence type="ECO:0000259" key="1">
    <source>
        <dbReference type="Pfam" id="PF04273"/>
    </source>
</evidence>
<protein>
    <submittedName>
        <fullName evidence="2">TIGR01244 family protein</fullName>
    </submittedName>
</protein>
<evidence type="ECO:0000313" key="2">
    <source>
        <dbReference type="EMBL" id="SNT67538.1"/>
    </source>
</evidence>
<reference evidence="2 3" key="1">
    <citation type="submission" date="2017-07" db="EMBL/GenBank/DDBJ databases">
        <authorList>
            <person name="Sun Z.S."/>
            <person name="Albrecht U."/>
            <person name="Echele G."/>
            <person name="Lee C.C."/>
        </authorList>
    </citation>
    <scope>NUCLEOTIDE SEQUENCE [LARGE SCALE GENOMIC DNA]</scope>
    <source>
        <strain evidence="2 3">CGMCC 1.12710</strain>
    </source>
</reference>
<name>A0A239PID2_9PROT</name>
<organism evidence="2 3">
    <name type="scientific">Amphiplicatus metriothermophilus</name>
    <dbReference type="NCBI Taxonomy" id="1519374"/>
    <lineage>
        <taxon>Bacteria</taxon>
        <taxon>Pseudomonadati</taxon>
        <taxon>Pseudomonadota</taxon>
        <taxon>Alphaproteobacteria</taxon>
        <taxon>Parvularculales</taxon>
        <taxon>Parvularculaceae</taxon>
        <taxon>Amphiplicatus</taxon>
    </lineage>
</organism>
<evidence type="ECO:0000313" key="3">
    <source>
        <dbReference type="Proteomes" id="UP000198346"/>
    </source>
</evidence>
<proteinExistence type="predicted"/>
<dbReference type="OrthoDB" id="9805710at2"/>
<dbReference type="AlphaFoldDB" id="A0A239PID2"/>
<dbReference type="Pfam" id="PF04273">
    <property type="entry name" value="BLH_phosphatase"/>
    <property type="match status" value="1"/>
</dbReference>
<feature type="domain" description="Beta-lactamase hydrolase-like protein phosphatase-like" evidence="1">
    <location>
        <begin position="3"/>
        <end position="111"/>
    </location>
</feature>
<keyword evidence="3" id="KW-1185">Reference proteome</keyword>
<dbReference type="SUPFAM" id="SSF52799">
    <property type="entry name" value="(Phosphotyrosine protein) phosphatases II"/>
    <property type="match status" value="1"/>
</dbReference>
<sequence length="146" mass="15122">MTDIRPLSQTFWVAPQITPEDVREAAAKGVRLVINNRPDGEEPGQPAGAEIEAAAKEAGLAYIAIPIRGGNIGEADLDAFDVAVANASGVTLAYCRSGMRSAALRALARARAGGDVEAILREAAEAGYDLAGLRPRLEALAALNNG</sequence>
<dbReference type="EMBL" id="FZQA01000001">
    <property type="protein sequence ID" value="SNT67538.1"/>
    <property type="molecule type" value="Genomic_DNA"/>
</dbReference>
<dbReference type="InterPro" id="IPR029021">
    <property type="entry name" value="Prot-tyrosine_phosphatase-like"/>
</dbReference>
<dbReference type="Gene3D" id="3.90.190.10">
    <property type="entry name" value="Protein tyrosine phosphatase superfamily"/>
    <property type="match status" value="1"/>
</dbReference>
<gene>
    <name evidence="2" type="ORF">SAMN06297382_0028</name>
</gene>
<dbReference type="GO" id="GO:0016787">
    <property type="term" value="F:hydrolase activity"/>
    <property type="evidence" value="ECO:0007669"/>
    <property type="project" value="InterPro"/>
</dbReference>
<dbReference type="InterPro" id="IPR005939">
    <property type="entry name" value="BLH_phosphatase-like"/>
</dbReference>